<reference evidence="1" key="1">
    <citation type="submission" date="2019-03" db="EMBL/GenBank/DDBJ databases">
        <title>WGS assembly of Setaria viridis.</title>
        <authorList>
            <person name="Huang P."/>
            <person name="Jenkins J."/>
            <person name="Grimwood J."/>
            <person name="Barry K."/>
            <person name="Healey A."/>
            <person name="Mamidi S."/>
            <person name="Sreedasyam A."/>
            <person name="Shu S."/>
            <person name="Feldman M."/>
            <person name="Wu J."/>
            <person name="Yu Y."/>
            <person name="Chen C."/>
            <person name="Johnson J."/>
            <person name="Rokhsar D."/>
            <person name="Baxter I."/>
            <person name="Schmutz J."/>
            <person name="Brutnell T."/>
            <person name="Kellogg E."/>
        </authorList>
    </citation>
    <scope>NUCLEOTIDE SEQUENCE [LARGE SCALE GENOMIC DNA]</scope>
</reference>
<name>A0A4U6TZT7_SETVI</name>
<proteinExistence type="predicted"/>
<gene>
    <name evidence="1" type="ORF">SEVIR_6G036550v2</name>
</gene>
<dbReference type="Proteomes" id="UP000298652">
    <property type="component" value="Chromosome 6"/>
</dbReference>
<dbReference type="Gramene" id="TKW08630">
    <property type="protein sequence ID" value="TKW08630"/>
    <property type="gene ID" value="SEVIR_6G036550v2"/>
</dbReference>
<dbReference type="EMBL" id="CM016557">
    <property type="protein sequence ID" value="TKW08630.1"/>
    <property type="molecule type" value="Genomic_DNA"/>
</dbReference>
<dbReference type="AlphaFoldDB" id="A0A4U6TZT7"/>
<sequence length="62" mass="7055">MCPYCFLAHRTRRIHDILQHASSIGRSGRVTLDSRAWNCALEDCLYGEPRFATFRAAVGMPE</sequence>
<keyword evidence="2" id="KW-1185">Reference proteome</keyword>
<evidence type="ECO:0000313" key="1">
    <source>
        <dbReference type="EMBL" id="TKW08630.1"/>
    </source>
</evidence>
<evidence type="ECO:0000313" key="2">
    <source>
        <dbReference type="Proteomes" id="UP000298652"/>
    </source>
</evidence>
<accession>A0A4U6TZT7</accession>
<organism evidence="1 2">
    <name type="scientific">Setaria viridis</name>
    <name type="common">Green bristlegrass</name>
    <name type="synonym">Setaria italica subsp. viridis</name>
    <dbReference type="NCBI Taxonomy" id="4556"/>
    <lineage>
        <taxon>Eukaryota</taxon>
        <taxon>Viridiplantae</taxon>
        <taxon>Streptophyta</taxon>
        <taxon>Embryophyta</taxon>
        <taxon>Tracheophyta</taxon>
        <taxon>Spermatophyta</taxon>
        <taxon>Magnoliopsida</taxon>
        <taxon>Liliopsida</taxon>
        <taxon>Poales</taxon>
        <taxon>Poaceae</taxon>
        <taxon>PACMAD clade</taxon>
        <taxon>Panicoideae</taxon>
        <taxon>Panicodae</taxon>
        <taxon>Paniceae</taxon>
        <taxon>Cenchrinae</taxon>
        <taxon>Setaria</taxon>
    </lineage>
</organism>
<protein>
    <submittedName>
        <fullName evidence="1">Uncharacterized protein</fullName>
    </submittedName>
</protein>